<dbReference type="KEGG" id="taj:C1A40_06920"/>
<dbReference type="RefSeq" id="WP_102995263.1">
    <property type="nucleotide sequence ID" value="NZ_CP025938.1"/>
</dbReference>
<feature type="signal peptide" evidence="1">
    <location>
        <begin position="1"/>
        <end position="19"/>
    </location>
</feature>
<sequence length="266" mass="30144">MKKIIQTLCLSLFILFVGAQNNAYVSETNSSNKIKEIDILVNDKYEVGDSRRYGVFPDSINNRINPRTGKSLLTSILDFAEAHNITLNFPKGYYGLNLILDSRKNISCYFNQAEFNLVHITNDKGAKSSNINFKGTLILYDRFDTYNSHNIKADSIIIRTDTVKHLSKLRSRGCHIYKGTESLHIKYLRVEDLGSGTKYYQNNHAALALDGLRENPKNITIDEVYIESSDRHGAYITGSNNVFKKITINSYGQGTTQFMTGYARLN</sequence>
<dbReference type="OrthoDB" id="1433568at2"/>
<reference evidence="3" key="1">
    <citation type="submission" date="2018-01" db="EMBL/GenBank/DDBJ databases">
        <title>Complete genome of Tamlana sp. UJ94.</title>
        <authorList>
            <person name="Jung J."/>
            <person name="Chung D."/>
            <person name="Bae S.S."/>
            <person name="Baek K."/>
        </authorList>
    </citation>
    <scope>NUCLEOTIDE SEQUENCE [LARGE SCALE GENOMIC DNA]</scope>
    <source>
        <strain evidence="3">UJ94</strain>
    </source>
</reference>
<keyword evidence="1" id="KW-0732">Signal</keyword>
<gene>
    <name evidence="2" type="ORF">C1A40_06920</name>
</gene>
<dbReference type="Proteomes" id="UP000236592">
    <property type="component" value="Chromosome"/>
</dbReference>
<protein>
    <recommendedName>
        <fullName evidence="4">Pectate lyase superfamily protein domain-containing protein</fullName>
    </recommendedName>
</protein>
<evidence type="ECO:0000313" key="2">
    <source>
        <dbReference type="EMBL" id="AUS05218.1"/>
    </source>
</evidence>
<dbReference type="AlphaFoldDB" id="A0A2I7SH39"/>
<evidence type="ECO:0008006" key="4">
    <source>
        <dbReference type="Google" id="ProtNLM"/>
    </source>
</evidence>
<proteinExistence type="predicted"/>
<organism evidence="2 3">
    <name type="scientific">Pseudotamlana carrageenivorans</name>
    <dbReference type="NCBI Taxonomy" id="2069432"/>
    <lineage>
        <taxon>Bacteria</taxon>
        <taxon>Pseudomonadati</taxon>
        <taxon>Bacteroidota</taxon>
        <taxon>Flavobacteriia</taxon>
        <taxon>Flavobacteriales</taxon>
        <taxon>Flavobacteriaceae</taxon>
        <taxon>Pseudotamlana</taxon>
    </lineage>
</organism>
<dbReference type="EMBL" id="CP025938">
    <property type="protein sequence ID" value="AUS05218.1"/>
    <property type="molecule type" value="Genomic_DNA"/>
</dbReference>
<feature type="chain" id="PRO_5014387226" description="Pectate lyase superfamily protein domain-containing protein" evidence="1">
    <location>
        <begin position="20"/>
        <end position="266"/>
    </location>
</feature>
<accession>A0A2I7SH39</accession>
<evidence type="ECO:0000313" key="3">
    <source>
        <dbReference type="Proteomes" id="UP000236592"/>
    </source>
</evidence>
<evidence type="ECO:0000256" key="1">
    <source>
        <dbReference type="SAM" id="SignalP"/>
    </source>
</evidence>
<keyword evidence="3" id="KW-1185">Reference proteome</keyword>
<name>A0A2I7SH39_9FLAO</name>